<sequence>MTEQATFLQPIDRKATQKKVEELLENVRLHRQFGMIRQEMKMTPAYEPRYHGTTHAVGDPAADVALQNVRQQQRDQWLAHMSKRVDAVLGRMGRMQREIINKRYLGETDQPDYIVYNELGMAERTFRRHRDKAIYHLAFALRLEVFEGDEQA</sequence>
<evidence type="ECO:0000313" key="2">
    <source>
        <dbReference type="Proteomes" id="UP001156102"/>
    </source>
</evidence>
<protein>
    <submittedName>
        <fullName evidence="1">ArpU family transcriptional regulator</fullName>
    </submittedName>
</protein>
<accession>A0AA42BR42</accession>
<name>A0AA42BR42_9BACI</name>
<comment type="caution">
    <text evidence="1">The sequence shown here is derived from an EMBL/GenBank/DDBJ whole genome shotgun (WGS) entry which is preliminary data.</text>
</comment>
<dbReference type="Proteomes" id="UP001156102">
    <property type="component" value="Unassembled WGS sequence"/>
</dbReference>
<evidence type="ECO:0000313" key="1">
    <source>
        <dbReference type="EMBL" id="MCP8970557.1"/>
    </source>
</evidence>
<reference evidence="1" key="1">
    <citation type="submission" date="2022-07" db="EMBL/GenBank/DDBJ databases">
        <authorList>
            <person name="Li W.-J."/>
            <person name="Deng Q.-Q."/>
        </authorList>
    </citation>
    <scope>NUCLEOTIDE SEQUENCE</scope>
    <source>
        <strain evidence="1">SYSU M60031</strain>
    </source>
</reference>
<dbReference type="AlphaFoldDB" id="A0AA42BR42"/>
<organism evidence="1 2">
    <name type="scientific">Ectobacillus ponti</name>
    <dbReference type="NCBI Taxonomy" id="2961894"/>
    <lineage>
        <taxon>Bacteria</taxon>
        <taxon>Bacillati</taxon>
        <taxon>Bacillota</taxon>
        <taxon>Bacilli</taxon>
        <taxon>Bacillales</taxon>
        <taxon>Bacillaceae</taxon>
        <taxon>Ectobacillus</taxon>
    </lineage>
</organism>
<dbReference type="NCBIfam" id="TIGR01637">
    <property type="entry name" value="phage_arpU"/>
    <property type="match status" value="1"/>
</dbReference>
<keyword evidence="2" id="KW-1185">Reference proteome</keyword>
<dbReference type="RefSeq" id="WP_254760473.1">
    <property type="nucleotide sequence ID" value="NZ_JANCLT010000012.1"/>
</dbReference>
<dbReference type="EMBL" id="JANCLT010000012">
    <property type="protein sequence ID" value="MCP8970557.1"/>
    <property type="molecule type" value="Genomic_DNA"/>
</dbReference>
<gene>
    <name evidence="1" type="ORF">NK662_18730</name>
</gene>
<dbReference type="InterPro" id="IPR006524">
    <property type="entry name" value="ArpU-like"/>
</dbReference>
<proteinExistence type="predicted"/>